<dbReference type="Proteomes" id="UP000000702">
    <property type="component" value="Unassembled WGS sequence"/>
</dbReference>
<feature type="transmembrane region" description="Helical" evidence="2">
    <location>
        <begin position="20"/>
        <end position="38"/>
    </location>
</feature>
<reference evidence="4" key="1">
    <citation type="submission" date="2011-07" db="EMBL/GenBank/DDBJ databases">
        <title>Divergent evolution of antigenic variation in African trypanosomes.</title>
        <authorList>
            <person name="Jackson A.P."/>
            <person name="Berry A."/>
            <person name="Allison H.C."/>
            <person name="Burton P."/>
            <person name="Anderson J."/>
            <person name="Aslett M."/>
            <person name="Brown R."/>
            <person name="Corton N."/>
            <person name="Harris D."/>
            <person name="Hauser H."/>
            <person name="Gamble J."/>
            <person name="Gilderthorp R."/>
            <person name="McQuillan J."/>
            <person name="Quail M.A."/>
            <person name="Sanders M."/>
            <person name="Van Tonder A."/>
            <person name="Ginger M.L."/>
            <person name="Donelson J.E."/>
            <person name="Field M.C."/>
            <person name="Barry J.D."/>
            <person name="Berriman M."/>
            <person name="Hertz-Fowler C."/>
        </authorList>
    </citation>
    <scope>NUCLEOTIDE SEQUENCE [LARGE SCALE GENOMIC DNA]</scope>
    <source>
        <strain evidence="4">IL3000</strain>
    </source>
</reference>
<evidence type="ECO:0000313" key="4">
    <source>
        <dbReference type="Proteomes" id="UP000000702"/>
    </source>
</evidence>
<dbReference type="AlphaFoldDB" id="F9W5T2"/>
<reference evidence="3 4" key="2">
    <citation type="journal article" date="2012" name="Proc. Natl. Acad. Sci. U.S.A.">
        <title>Antigenic diversity is generated by distinct evolutionary mechanisms in African trypanosome species.</title>
        <authorList>
            <person name="Jackson A.P."/>
            <person name="Berry A."/>
            <person name="Aslett M."/>
            <person name="Allison H.C."/>
            <person name="Burton P."/>
            <person name="Vavrova-Anderson J."/>
            <person name="Brown R."/>
            <person name="Browne H."/>
            <person name="Corton N."/>
            <person name="Hauser H."/>
            <person name="Gamble J."/>
            <person name="Gilderthorp R."/>
            <person name="Marcello L."/>
            <person name="McQuillan J."/>
            <person name="Otto T.D."/>
            <person name="Quail M.A."/>
            <person name="Sanders M.J."/>
            <person name="van Tonder A."/>
            <person name="Ginger M.L."/>
            <person name="Field M.C."/>
            <person name="Barry J.D."/>
            <person name="Hertz-Fowler C."/>
            <person name="Berriman M."/>
        </authorList>
    </citation>
    <scope>NUCLEOTIDE SEQUENCE [LARGE SCALE GENOMIC DNA]</scope>
    <source>
        <strain evidence="3 4">IL3000</strain>
    </source>
</reference>
<dbReference type="EMBL" id="CAEQ01000766">
    <property type="protein sequence ID" value="CCD12535.1"/>
    <property type="molecule type" value="Genomic_DNA"/>
</dbReference>
<evidence type="ECO:0000256" key="1">
    <source>
        <dbReference type="SAM" id="MobiDB-lite"/>
    </source>
</evidence>
<organism evidence="3 4">
    <name type="scientific">Trypanosoma congolense (strain IL3000)</name>
    <dbReference type="NCBI Taxonomy" id="1068625"/>
    <lineage>
        <taxon>Eukaryota</taxon>
        <taxon>Discoba</taxon>
        <taxon>Euglenozoa</taxon>
        <taxon>Kinetoplastea</taxon>
        <taxon>Metakinetoplastina</taxon>
        <taxon>Trypanosomatida</taxon>
        <taxon>Trypanosomatidae</taxon>
        <taxon>Trypanosoma</taxon>
        <taxon>Nannomonas</taxon>
    </lineage>
</organism>
<keyword evidence="2" id="KW-1133">Transmembrane helix</keyword>
<keyword evidence="4" id="KW-1185">Reference proteome</keyword>
<evidence type="ECO:0000313" key="3">
    <source>
        <dbReference type="EMBL" id="CCD12535.1"/>
    </source>
</evidence>
<comment type="caution">
    <text evidence="3">The sequence shown here is derived from an EMBL/GenBank/DDBJ whole genome shotgun (WGS) entry which is preliminary data.</text>
</comment>
<dbReference type="VEuPathDB" id="TriTrypDB:TcIL3000_0_34070"/>
<feature type="compositionally biased region" description="Basic residues" evidence="1">
    <location>
        <begin position="97"/>
        <end position="109"/>
    </location>
</feature>
<accession>F9W5T2</accession>
<gene>
    <name evidence="3" type="ORF">TCIL3000_0_34070</name>
</gene>
<keyword evidence="2" id="KW-0472">Membrane</keyword>
<evidence type="ECO:0000256" key="2">
    <source>
        <dbReference type="SAM" id="Phobius"/>
    </source>
</evidence>
<feature type="region of interest" description="Disordered" evidence="1">
    <location>
        <begin position="85"/>
        <end position="129"/>
    </location>
</feature>
<name>F9W5T2_TRYCI</name>
<proteinExistence type="predicted"/>
<keyword evidence="2" id="KW-0812">Transmembrane</keyword>
<protein>
    <submittedName>
        <fullName evidence="3">WGS project CAEQ00000000 data, annotated contig 1373</fullName>
    </submittedName>
</protein>
<sequence length="165" mass="18714">MHGDDSEELLPCAVCVQRLGNVMILQLIPLIALCCVLQRNRKPSHPSRHVVRAVTNTPAYTHKHSPYFPHCTFFLQTHTFPPPLSQHTWESREKTRMMRRRRREKKRASAHTISVGRHKNTSSPSTPPPSCPCVAYTIVSTFATQEKESDMGDACLDTCVFRGAF</sequence>